<dbReference type="GeneID" id="27421050"/>
<dbReference type="AlphaFoldDB" id="V5ESB7"/>
<evidence type="ECO:0000256" key="1">
    <source>
        <dbReference type="SAM" id="MobiDB-lite"/>
    </source>
</evidence>
<feature type="region of interest" description="Disordered" evidence="1">
    <location>
        <begin position="342"/>
        <end position="383"/>
    </location>
</feature>
<evidence type="ECO:0000313" key="2">
    <source>
        <dbReference type="EMBL" id="EST05843.1"/>
    </source>
</evidence>
<feature type="compositionally biased region" description="Basic and acidic residues" evidence="1">
    <location>
        <begin position="105"/>
        <end position="117"/>
    </location>
</feature>
<evidence type="ECO:0000313" key="3">
    <source>
        <dbReference type="Proteomes" id="UP000019377"/>
    </source>
</evidence>
<feature type="region of interest" description="Disordered" evidence="1">
    <location>
        <begin position="1"/>
        <end position="137"/>
    </location>
</feature>
<keyword evidence="3" id="KW-1185">Reference proteome</keyword>
<feature type="compositionally biased region" description="Polar residues" evidence="1">
    <location>
        <begin position="1"/>
        <end position="17"/>
    </location>
</feature>
<feature type="compositionally biased region" description="Polar residues" evidence="1">
    <location>
        <begin position="374"/>
        <end position="383"/>
    </location>
</feature>
<proteinExistence type="predicted"/>
<dbReference type="HOGENOM" id="CLU_721842_0_0_1"/>
<feature type="compositionally biased region" description="Basic and acidic residues" evidence="1">
    <location>
        <begin position="127"/>
        <end position="137"/>
    </location>
</feature>
<organism evidence="2 3">
    <name type="scientific">Kalmanozyma brasiliensis (strain GHG001)</name>
    <name type="common">Yeast</name>
    <name type="synonym">Pseudozyma brasiliensis</name>
    <dbReference type="NCBI Taxonomy" id="1365824"/>
    <lineage>
        <taxon>Eukaryota</taxon>
        <taxon>Fungi</taxon>
        <taxon>Dikarya</taxon>
        <taxon>Basidiomycota</taxon>
        <taxon>Ustilaginomycotina</taxon>
        <taxon>Ustilaginomycetes</taxon>
        <taxon>Ustilaginales</taxon>
        <taxon>Ustilaginaceae</taxon>
        <taxon>Kalmanozyma</taxon>
    </lineage>
</organism>
<dbReference type="STRING" id="1365824.V5ESB7"/>
<dbReference type="eggNOG" id="ENOG502S225">
    <property type="taxonomic scope" value="Eukaryota"/>
</dbReference>
<feature type="compositionally biased region" description="Low complexity" evidence="1">
    <location>
        <begin position="36"/>
        <end position="66"/>
    </location>
</feature>
<dbReference type="EMBL" id="KI545884">
    <property type="protein sequence ID" value="EST05843.1"/>
    <property type="molecule type" value="Genomic_DNA"/>
</dbReference>
<feature type="compositionally biased region" description="Low complexity" evidence="1">
    <location>
        <begin position="342"/>
        <end position="358"/>
    </location>
</feature>
<feature type="region of interest" description="Disordered" evidence="1">
    <location>
        <begin position="158"/>
        <end position="198"/>
    </location>
</feature>
<reference evidence="3" key="1">
    <citation type="journal article" date="2013" name="Genome Announc.">
        <title>Draft genome sequence of Pseudozyma brasiliensis sp. nov. strain GHG001, a high producer of endo-1,4-xylanase isolated from an insect pest of sugarcane.</title>
        <authorList>
            <person name="Oliveira J.V.D.C."/>
            <person name="dos Santos R.A.C."/>
            <person name="Borges T.A."/>
            <person name="Riano-Pachon D.M."/>
            <person name="Goldman G.H."/>
        </authorList>
    </citation>
    <scope>NUCLEOTIDE SEQUENCE [LARGE SCALE GENOMIC DNA]</scope>
    <source>
        <strain evidence="3">GHG001</strain>
    </source>
</reference>
<dbReference type="Proteomes" id="UP000019377">
    <property type="component" value="Unassembled WGS sequence"/>
</dbReference>
<accession>V5ESB7</accession>
<protein>
    <submittedName>
        <fullName evidence="2">Uncharacterized protein</fullName>
    </submittedName>
</protein>
<feature type="compositionally biased region" description="Basic and acidic residues" evidence="1">
    <location>
        <begin position="81"/>
        <end position="97"/>
    </location>
</feature>
<gene>
    <name evidence="2" type="ORF">PSEUBRA_SCAF4g04976</name>
</gene>
<sequence>MSSEQRNQLNNTENASGPSAIGQGKAAEDALLRQMNALGALPQQQQQQQAGQQPSSGNAAGSSSNNDGGVSFATVTYGDPLLREEREGSPDSLELQREQTFTAKDVGKRFSRDRQDDDKDLAESDDDQRRRSTDTLRRVEGALEQALESVEDTRALAFAQQFQRDVDSDEDSDDEEEADEDGYEEDEEDDNEPDYEQDGAEYNFQQVLDDMQASDPQLSGQGAFSSDFFDGPFDDGMGATPGALGPSALAGGDLSLYPNLDRSMAGSAQNAAQMTSSSAGFSHSAPLDGMQGTGDAAAAAGLMNQMWNAGVPLGLHQQSQTASGAGSMAYAGNANMFANVQSTGWGSSPGGHSSPINGLNAGLGDGSIRGSPGQGNASFNQQQ</sequence>
<name>V5ESB7_KALBG</name>
<dbReference type="OrthoDB" id="608866at2759"/>
<feature type="compositionally biased region" description="Acidic residues" evidence="1">
    <location>
        <begin position="167"/>
        <end position="198"/>
    </location>
</feature>